<keyword evidence="1" id="KW-1133">Transmembrane helix</keyword>
<feature type="transmembrane region" description="Helical" evidence="1">
    <location>
        <begin position="68"/>
        <end position="91"/>
    </location>
</feature>
<reference evidence="2 3" key="1">
    <citation type="submission" date="2018-10" db="EMBL/GenBank/DDBJ databases">
        <title>Phylogenomics of Brevibacillus.</title>
        <authorList>
            <person name="Dunlap C."/>
        </authorList>
    </citation>
    <scope>NUCLEOTIDE SEQUENCE [LARGE SCALE GENOMIC DNA]</scope>
    <source>
        <strain evidence="2 3">DSM 100115</strain>
    </source>
</reference>
<gene>
    <name evidence="2" type="ORF">EDM57_19480</name>
</gene>
<comment type="caution">
    <text evidence="2">The sequence shown here is derived from an EMBL/GenBank/DDBJ whole genome shotgun (WGS) entry which is preliminary data.</text>
</comment>
<dbReference type="AlphaFoldDB" id="A0A3M8AQN8"/>
<evidence type="ECO:0000256" key="1">
    <source>
        <dbReference type="SAM" id="Phobius"/>
    </source>
</evidence>
<feature type="transmembrane region" description="Helical" evidence="1">
    <location>
        <begin position="5"/>
        <end position="24"/>
    </location>
</feature>
<sequence>MADRFVAGIMASFLFTFGAAIFFFRDRFMVFPMAMFTFPTVFVLGLPQSVLIDWLLRPLHKKRNVLVVMLEVLLYAAAGVVATVLLLWVVARELRMANFSFYVLGMSAALLYYVCLLIIRRQRKKRTA</sequence>
<evidence type="ECO:0000313" key="3">
    <source>
        <dbReference type="Proteomes" id="UP000268829"/>
    </source>
</evidence>
<organism evidence="2 3">
    <name type="scientific">Brevibacillus gelatini</name>
    <dbReference type="NCBI Taxonomy" id="1655277"/>
    <lineage>
        <taxon>Bacteria</taxon>
        <taxon>Bacillati</taxon>
        <taxon>Bacillota</taxon>
        <taxon>Bacilli</taxon>
        <taxon>Bacillales</taxon>
        <taxon>Paenibacillaceae</taxon>
        <taxon>Brevibacillus</taxon>
    </lineage>
</organism>
<dbReference type="Proteomes" id="UP000268829">
    <property type="component" value="Unassembled WGS sequence"/>
</dbReference>
<dbReference type="RefSeq" id="WP_122906359.1">
    <property type="nucleotide sequence ID" value="NZ_RHHS01000048.1"/>
</dbReference>
<dbReference type="OrthoDB" id="2468254at2"/>
<proteinExistence type="predicted"/>
<protein>
    <submittedName>
        <fullName evidence="2">Uncharacterized protein</fullName>
    </submittedName>
</protein>
<name>A0A3M8AQN8_9BACL</name>
<keyword evidence="1" id="KW-0472">Membrane</keyword>
<evidence type="ECO:0000313" key="2">
    <source>
        <dbReference type="EMBL" id="RNB53480.1"/>
    </source>
</evidence>
<feature type="transmembrane region" description="Helical" evidence="1">
    <location>
        <begin position="97"/>
        <end position="119"/>
    </location>
</feature>
<accession>A0A3M8AQN8</accession>
<keyword evidence="3" id="KW-1185">Reference proteome</keyword>
<keyword evidence="1" id="KW-0812">Transmembrane</keyword>
<dbReference type="EMBL" id="RHHS01000048">
    <property type="protein sequence ID" value="RNB53480.1"/>
    <property type="molecule type" value="Genomic_DNA"/>
</dbReference>
<feature type="transmembrane region" description="Helical" evidence="1">
    <location>
        <begin position="30"/>
        <end position="56"/>
    </location>
</feature>